<evidence type="ECO:0000313" key="2">
    <source>
        <dbReference type="EMBL" id="KAF7410959.1"/>
    </source>
</evidence>
<name>A0A834NKB4_VESPE</name>
<reference evidence="2" key="1">
    <citation type="journal article" date="2020" name="G3 (Bethesda)">
        <title>High-Quality Assemblies for Three Invasive Social Wasps from the &lt;i&gt;Vespula&lt;/i&gt; Genus.</title>
        <authorList>
            <person name="Harrop T.W.R."/>
            <person name="Guhlin J."/>
            <person name="McLaughlin G.M."/>
            <person name="Permina E."/>
            <person name="Stockwell P."/>
            <person name="Gilligan J."/>
            <person name="Le Lec M.F."/>
            <person name="Gruber M.A.M."/>
            <person name="Quinn O."/>
            <person name="Lovegrove M."/>
            <person name="Duncan E.J."/>
            <person name="Remnant E.J."/>
            <person name="Van Eeckhoven J."/>
            <person name="Graham B."/>
            <person name="Knapp R.A."/>
            <person name="Langford K.W."/>
            <person name="Kronenberg Z."/>
            <person name="Press M.O."/>
            <person name="Eacker S.M."/>
            <person name="Wilson-Rankin E.E."/>
            <person name="Purcell J."/>
            <person name="Lester P.J."/>
            <person name="Dearden P.K."/>
        </authorList>
    </citation>
    <scope>NUCLEOTIDE SEQUENCE</scope>
    <source>
        <strain evidence="2">Volc-1</strain>
    </source>
</reference>
<evidence type="ECO:0000256" key="1">
    <source>
        <dbReference type="SAM" id="MobiDB-lite"/>
    </source>
</evidence>
<proteinExistence type="predicted"/>
<feature type="region of interest" description="Disordered" evidence="1">
    <location>
        <begin position="75"/>
        <end position="112"/>
    </location>
</feature>
<dbReference type="AlphaFoldDB" id="A0A834NKB4"/>
<protein>
    <submittedName>
        <fullName evidence="2">Uncharacterized protein</fullName>
    </submittedName>
</protein>
<organism evidence="2 3">
    <name type="scientific">Vespula pensylvanica</name>
    <name type="common">Western yellow jacket</name>
    <name type="synonym">Wasp</name>
    <dbReference type="NCBI Taxonomy" id="30213"/>
    <lineage>
        <taxon>Eukaryota</taxon>
        <taxon>Metazoa</taxon>
        <taxon>Ecdysozoa</taxon>
        <taxon>Arthropoda</taxon>
        <taxon>Hexapoda</taxon>
        <taxon>Insecta</taxon>
        <taxon>Pterygota</taxon>
        <taxon>Neoptera</taxon>
        <taxon>Endopterygota</taxon>
        <taxon>Hymenoptera</taxon>
        <taxon>Apocrita</taxon>
        <taxon>Aculeata</taxon>
        <taxon>Vespoidea</taxon>
        <taxon>Vespidae</taxon>
        <taxon>Vespinae</taxon>
        <taxon>Vespula</taxon>
    </lineage>
</organism>
<keyword evidence="3" id="KW-1185">Reference proteome</keyword>
<accession>A0A834NKB4</accession>
<dbReference type="Proteomes" id="UP000600918">
    <property type="component" value="Unassembled WGS sequence"/>
</dbReference>
<dbReference type="EMBL" id="JACSDY010000013">
    <property type="protein sequence ID" value="KAF7410959.1"/>
    <property type="molecule type" value="Genomic_DNA"/>
</dbReference>
<sequence>MWKRGFAGCYHDAGARGSLLMMHRRSYCYSVDRRLYRGLGHRGLCKFVESNRPVCTTIFVVQQQRFSFDEEVGGEVVVEEEDEDEEEEEVEEEVKEEEVEEVEVEEEEIEGE</sequence>
<comment type="caution">
    <text evidence="2">The sequence shown here is derived from an EMBL/GenBank/DDBJ whole genome shotgun (WGS) entry which is preliminary data.</text>
</comment>
<gene>
    <name evidence="2" type="ORF">H0235_013566</name>
</gene>
<evidence type="ECO:0000313" key="3">
    <source>
        <dbReference type="Proteomes" id="UP000600918"/>
    </source>
</evidence>